<keyword evidence="5" id="KW-0547">Nucleotide-binding</keyword>
<accession>A0ABN0Z656</accession>
<dbReference type="Proteomes" id="UP001501459">
    <property type="component" value="Unassembled WGS sequence"/>
</dbReference>
<evidence type="ECO:0000256" key="8">
    <source>
        <dbReference type="ARBA" id="ARBA00023136"/>
    </source>
</evidence>
<keyword evidence="8" id="KW-0472">Membrane</keyword>
<dbReference type="InterPro" id="IPR027417">
    <property type="entry name" value="P-loop_NTPase"/>
</dbReference>
<dbReference type="InterPro" id="IPR003593">
    <property type="entry name" value="AAA+_ATPase"/>
</dbReference>
<dbReference type="InterPro" id="IPR003439">
    <property type="entry name" value="ABC_transporter-like_ATP-bd"/>
</dbReference>
<evidence type="ECO:0000313" key="10">
    <source>
        <dbReference type="EMBL" id="GAA0435474.1"/>
    </source>
</evidence>
<comment type="caution">
    <text evidence="10">The sequence shown here is derived from an EMBL/GenBank/DDBJ whole genome shotgun (WGS) entry which is preliminary data.</text>
</comment>
<name>A0ABN0Z656_9BACI</name>
<evidence type="ECO:0000256" key="7">
    <source>
        <dbReference type="ARBA" id="ARBA00022967"/>
    </source>
</evidence>
<dbReference type="PROSITE" id="PS50893">
    <property type="entry name" value="ABC_TRANSPORTER_2"/>
    <property type="match status" value="1"/>
</dbReference>
<dbReference type="CDD" id="cd03225">
    <property type="entry name" value="ABC_cobalt_CbiO_domain1"/>
    <property type="match status" value="1"/>
</dbReference>
<reference evidence="10 11" key="1">
    <citation type="journal article" date="2019" name="Int. J. Syst. Evol. Microbiol.">
        <title>The Global Catalogue of Microorganisms (GCM) 10K type strain sequencing project: providing services to taxonomists for standard genome sequencing and annotation.</title>
        <authorList>
            <consortium name="The Broad Institute Genomics Platform"/>
            <consortium name="The Broad Institute Genome Sequencing Center for Infectious Disease"/>
            <person name="Wu L."/>
            <person name="Ma J."/>
        </authorList>
    </citation>
    <scope>NUCLEOTIDE SEQUENCE [LARGE SCALE GENOMIC DNA]</scope>
    <source>
        <strain evidence="10 11">JCM 12149</strain>
    </source>
</reference>
<sequence>MIMFDQVSFYYQNNNPIVSNLNLSIKEREYVALVGQNGCGKSTIAKLMNGLLTPKKGSVEVFGMKTANNSYIQSIRKHVGYIFQNPENQFITTSVLDEIVFGLENIQVPKEEMDERINKTLAMVGMSSYKYAMPQYLSGGQKQKIAIAAILAMEPSYILFDEATSMLDPKGRQDILAIMRQLNQLGITIIHITHHMEEALEAKRILFVNKGELRFDGSPFQFFTTIPVTDYGLDKPFVFRASETLNIPVDSSLDWRKLAESLWFSH</sequence>
<dbReference type="InterPro" id="IPR015856">
    <property type="entry name" value="ABC_transpr_CbiO/EcfA_su"/>
</dbReference>
<dbReference type="InterPro" id="IPR017871">
    <property type="entry name" value="ABC_transporter-like_CS"/>
</dbReference>
<dbReference type="SUPFAM" id="SSF52540">
    <property type="entry name" value="P-loop containing nucleoside triphosphate hydrolases"/>
    <property type="match status" value="1"/>
</dbReference>
<dbReference type="SMART" id="SM00382">
    <property type="entry name" value="AAA"/>
    <property type="match status" value="1"/>
</dbReference>
<keyword evidence="3" id="KW-0813">Transport</keyword>
<comment type="subcellular location">
    <subcellularLocation>
        <location evidence="1">Cell membrane</location>
        <topology evidence="1">Peripheral membrane protein</topology>
    </subcellularLocation>
</comment>
<evidence type="ECO:0000256" key="5">
    <source>
        <dbReference type="ARBA" id="ARBA00022741"/>
    </source>
</evidence>
<dbReference type="GO" id="GO:0005524">
    <property type="term" value="F:ATP binding"/>
    <property type="evidence" value="ECO:0007669"/>
    <property type="project" value="UniProtKB-KW"/>
</dbReference>
<evidence type="ECO:0000259" key="9">
    <source>
        <dbReference type="PROSITE" id="PS50893"/>
    </source>
</evidence>
<evidence type="ECO:0000256" key="2">
    <source>
        <dbReference type="ARBA" id="ARBA00005417"/>
    </source>
</evidence>
<evidence type="ECO:0000256" key="4">
    <source>
        <dbReference type="ARBA" id="ARBA00022475"/>
    </source>
</evidence>
<dbReference type="InterPro" id="IPR050095">
    <property type="entry name" value="ECF_ABC_transporter_ATP-bd"/>
</dbReference>
<evidence type="ECO:0000256" key="6">
    <source>
        <dbReference type="ARBA" id="ARBA00022840"/>
    </source>
</evidence>
<proteinExistence type="inferred from homology"/>
<evidence type="ECO:0000256" key="1">
    <source>
        <dbReference type="ARBA" id="ARBA00004202"/>
    </source>
</evidence>
<evidence type="ECO:0000256" key="3">
    <source>
        <dbReference type="ARBA" id="ARBA00022448"/>
    </source>
</evidence>
<dbReference type="PROSITE" id="PS00211">
    <property type="entry name" value="ABC_TRANSPORTER_1"/>
    <property type="match status" value="1"/>
</dbReference>
<dbReference type="PANTHER" id="PTHR43553">
    <property type="entry name" value="HEAVY METAL TRANSPORTER"/>
    <property type="match status" value="1"/>
</dbReference>
<gene>
    <name evidence="10" type="ORF">GCM10008983_10100</name>
</gene>
<keyword evidence="6 10" id="KW-0067">ATP-binding</keyword>
<dbReference type="Gene3D" id="3.40.50.300">
    <property type="entry name" value="P-loop containing nucleotide triphosphate hydrolases"/>
    <property type="match status" value="1"/>
</dbReference>
<keyword evidence="11" id="KW-1185">Reference proteome</keyword>
<evidence type="ECO:0000313" key="11">
    <source>
        <dbReference type="Proteomes" id="UP001501459"/>
    </source>
</evidence>
<dbReference type="EMBL" id="BAAADM010000027">
    <property type="protein sequence ID" value="GAA0435474.1"/>
    <property type="molecule type" value="Genomic_DNA"/>
</dbReference>
<keyword evidence="4" id="KW-1003">Cell membrane</keyword>
<feature type="domain" description="ABC transporter" evidence="9">
    <location>
        <begin position="2"/>
        <end position="235"/>
    </location>
</feature>
<comment type="similarity">
    <text evidence="2">Belongs to the ABC transporter superfamily.</text>
</comment>
<dbReference type="PANTHER" id="PTHR43553:SF24">
    <property type="entry name" value="ENERGY-COUPLING FACTOR TRANSPORTER ATP-BINDING PROTEIN ECFA1"/>
    <property type="match status" value="1"/>
</dbReference>
<keyword evidence="7" id="KW-1278">Translocase</keyword>
<organism evidence="10 11">
    <name type="scientific">Lentibacillus halophilus</name>
    <dbReference type="NCBI Taxonomy" id="295065"/>
    <lineage>
        <taxon>Bacteria</taxon>
        <taxon>Bacillati</taxon>
        <taxon>Bacillota</taxon>
        <taxon>Bacilli</taxon>
        <taxon>Bacillales</taxon>
        <taxon>Bacillaceae</taxon>
        <taxon>Lentibacillus</taxon>
    </lineage>
</organism>
<protein>
    <submittedName>
        <fullName evidence="10">ATP-binding cassette domain-containing protein</fullName>
    </submittedName>
</protein>
<dbReference type="Pfam" id="PF00005">
    <property type="entry name" value="ABC_tran"/>
    <property type="match status" value="1"/>
</dbReference>